<protein>
    <recommendedName>
        <fullName evidence="4">DUF7371 domain-containing protein</fullName>
    </recommendedName>
</protein>
<reference evidence="6" key="1">
    <citation type="submission" date="2017-05" db="EMBL/GenBank/DDBJ databases">
        <authorList>
            <person name="Song R."/>
            <person name="Chenine A.L."/>
            <person name="Ruprecht R.M."/>
        </authorList>
    </citation>
    <scope>NUCLEOTIDE SEQUENCE [LARGE SCALE GENOMIC DNA]</scope>
</reference>
<evidence type="ECO:0000256" key="2">
    <source>
        <dbReference type="SAM" id="Phobius"/>
    </source>
</evidence>
<dbReference type="EMBL" id="LT854258">
    <property type="protein sequence ID" value="SMR53507.1"/>
    <property type="molecule type" value="Genomic_DNA"/>
</dbReference>
<keyword evidence="2" id="KW-0812">Transmembrane</keyword>
<feature type="domain" description="DUF7371" evidence="4">
    <location>
        <begin position="740"/>
        <end position="957"/>
    </location>
</feature>
<evidence type="ECO:0000259" key="4">
    <source>
        <dbReference type="Pfam" id="PF24086"/>
    </source>
</evidence>
<accession>A0A2H1GJ01</accession>
<feature type="compositionally biased region" description="Low complexity" evidence="1">
    <location>
        <begin position="648"/>
        <end position="723"/>
    </location>
</feature>
<name>A0A2H1GJ01_ZYMTR</name>
<dbReference type="AlphaFoldDB" id="A0A2H1GJ01"/>
<dbReference type="InterPro" id="IPR055795">
    <property type="entry name" value="DUF7371"/>
</dbReference>
<dbReference type="Proteomes" id="UP000245764">
    <property type="component" value="Chromosome 6"/>
</dbReference>
<keyword evidence="2" id="KW-0472">Membrane</keyword>
<feature type="chain" id="PRO_5013789458" description="DUF7371 domain-containing protein" evidence="3">
    <location>
        <begin position="19"/>
        <end position="961"/>
    </location>
</feature>
<evidence type="ECO:0000256" key="3">
    <source>
        <dbReference type="SAM" id="SignalP"/>
    </source>
</evidence>
<keyword evidence="3" id="KW-0732">Signal</keyword>
<proteinExistence type="predicted"/>
<gene>
    <name evidence="5" type="ORF">ZT1E4_G6608</name>
</gene>
<feature type="signal peptide" evidence="3">
    <location>
        <begin position="1"/>
        <end position="18"/>
    </location>
</feature>
<dbReference type="Pfam" id="PF24086">
    <property type="entry name" value="DUF7371"/>
    <property type="match status" value="1"/>
</dbReference>
<organism evidence="5 6">
    <name type="scientific">Zymoseptoria tritici ST99CH_1E4</name>
    <dbReference type="NCBI Taxonomy" id="1276532"/>
    <lineage>
        <taxon>Eukaryota</taxon>
        <taxon>Fungi</taxon>
        <taxon>Dikarya</taxon>
        <taxon>Ascomycota</taxon>
        <taxon>Pezizomycotina</taxon>
        <taxon>Dothideomycetes</taxon>
        <taxon>Dothideomycetidae</taxon>
        <taxon>Mycosphaerellales</taxon>
        <taxon>Mycosphaerellaceae</taxon>
        <taxon>Zymoseptoria</taxon>
    </lineage>
</organism>
<sequence>MKLNLVAVTATALTYVSASNWNATANATTTTGLITLDPDPSSSTIRASTHQHPPQHTRAQLWQLRQAFKSHLLSDIRPEMAKPKKSGSTSTNTITASELRQRVERQQSKIGTNTGHRTGQQHERIDSALQLHDGQTRPQAPPEIERISWEEWKEILSESFKYAVGPSTISAYHGIPSWRTIVADPVLPLEQIPLHTERAHKWNWNNFSMAAIAFLLIFGSLYSLCDYLLLQTRVSAQCTPTTVYLPTTMTVTTTELVPYSSNDVSPAGVNTQSSAPPAVASTTSPFQFATPASPFSGTYVFSVIGSSTMWKDGISPTSGAQLTIATSTVTIMPTNSLATDLTTHTYITTTRTSTISAYTTITLPTTTVTQFSVYSTALTTTSTSTRYVTYTMSAVTPKPSSFGGVGSGGWNASSAQAMSAESSEVQPPVATTITETHYYGADDATTSTSMNLITTTIGATLTTTLTPPATVVTLPGSGGVNSSTTFLAAPVTVTYTVQGDTPVLSTSVSFSQYQTAISAAAAAPPSYANATMSAGNSSMLASPGPSSTTSMTVSATFMPPSMASLVTTPSTLTFANSSTPTANQPGASITAGVATMSMNGSTAISAAGAGTSFAYSPSSVPPASSIAGVNATAASSISFPPIGGPSMSVSVTGAPSSSALSASAGPANVSNSSLSKQTTSTATLTTSTSPLGQTPSALASPPASNSISNAAGNFSTSTSSFSNPFPPTSATAIPSAGCGEQGNFTLNFDDLPTFRPSRIKRAMALIARQMNSTNGSSGGNDITQQPPLNLRPYHHLAFSNGFVYAPDTVEPFSPVSSPNVACFLSGVRTGSPSQQPDTGEIGDGPAPDSDSAFWFNLYSMYLGCDSPGPDPCIFEVTGLQWDAKAANETTKFAQNFTIPACPGFKDCKLNQVVLNETGMGLSGLEIQAVSAGKPRMWFMDDVQMAWNDTSCEAGLKRQRSR</sequence>
<feature type="region of interest" description="Disordered" evidence="1">
    <location>
        <begin position="648"/>
        <end position="736"/>
    </location>
</feature>
<keyword evidence="2" id="KW-1133">Transmembrane helix</keyword>
<evidence type="ECO:0000313" key="6">
    <source>
        <dbReference type="Proteomes" id="UP000245764"/>
    </source>
</evidence>
<feature type="transmembrane region" description="Helical" evidence="2">
    <location>
        <begin position="207"/>
        <end position="230"/>
    </location>
</feature>
<evidence type="ECO:0000313" key="5">
    <source>
        <dbReference type="EMBL" id="SMR53507.1"/>
    </source>
</evidence>
<evidence type="ECO:0000256" key="1">
    <source>
        <dbReference type="SAM" id="MobiDB-lite"/>
    </source>
</evidence>